<evidence type="ECO:0000313" key="2">
    <source>
        <dbReference type="Proteomes" id="UP001420932"/>
    </source>
</evidence>
<dbReference type="Proteomes" id="UP001420932">
    <property type="component" value="Unassembled WGS sequence"/>
</dbReference>
<protein>
    <submittedName>
        <fullName evidence="1">Uncharacterized protein</fullName>
    </submittedName>
</protein>
<proteinExistence type="predicted"/>
<dbReference type="EMBL" id="JBBNAF010000003">
    <property type="protein sequence ID" value="KAK9161686.1"/>
    <property type="molecule type" value="Genomic_DNA"/>
</dbReference>
<accession>A0AAP0KZT7</accession>
<organism evidence="1 2">
    <name type="scientific">Stephania yunnanensis</name>
    <dbReference type="NCBI Taxonomy" id="152371"/>
    <lineage>
        <taxon>Eukaryota</taxon>
        <taxon>Viridiplantae</taxon>
        <taxon>Streptophyta</taxon>
        <taxon>Embryophyta</taxon>
        <taxon>Tracheophyta</taxon>
        <taxon>Spermatophyta</taxon>
        <taxon>Magnoliopsida</taxon>
        <taxon>Ranunculales</taxon>
        <taxon>Menispermaceae</taxon>
        <taxon>Menispermoideae</taxon>
        <taxon>Cissampelideae</taxon>
        <taxon>Stephania</taxon>
    </lineage>
</organism>
<comment type="caution">
    <text evidence="1">The sequence shown here is derived from an EMBL/GenBank/DDBJ whole genome shotgun (WGS) entry which is preliminary data.</text>
</comment>
<reference evidence="1 2" key="1">
    <citation type="submission" date="2024-01" db="EMBL/GenBank/DDBJ databases">
        <title>Genome assemblies of Stephania.</title>
        <authorList>
            <person name="Yang L."/>
        </authorList>
    </citation>
    <scope>NUCLEOTIDE SEQUENCE [LARGE SCALE GENOMIC DNA]</scope>
    <source>
        <strain evidence="1">YNDBR</strain>
        <tissue evidence="1">Leaf</tissue>
    </source>
</reference>
<dbReference type="AlphaFoldDB" id="A0AAP0KZT7"/>
<gene>
    <name evidence="1" type="ORF">Syun_008027</name>
</gene>
<evidence type="ECO:0000313" key="1">
    <source>
        <dbReference type="EMBL" id="KAK9161686.1"/>
    </source>
</evidence>
<sequence length="57" mass="6584">MVKLVYVWMSSSGKICDALSYVKHLLKHLISNFVEYLLDLNPFVDRIVEVVIGFENP</sequence>
<keyword evidence="2" id="KW-1185">Reference proteome</keyword>
<name>A0AAP0KZT7_9MAGN</name>